<dbReference type="PANTHER" id="PTHR33067">
    <property type="entry name" value="RNA-DIRECTED DNA POLYMERASE-RELATED"/>
    <property type="match status" value="1"/>
</dbReference>
<sequence length="283" mass="32247">MHFGKTGKVRRTYLSDRLQKGENNKGSLDEGIKNKEQWEGPEFQDTATSGEKKENHALTFYSMDEKSERYFSPCYVDGLHAYDREYKAIKENQDPGVFVLPIQLEAKLDLHALADTGSNINVMPYRIFAKFGRDNVKPVDDEISMLDHSTAKPIGILKDVLCQVGVTTILAKSLILDIPVDRIPTASYRVPTARRSFHYQEESSHCQKKREATAVKIALLLKSRRNCQSKLDDSYTNKYKTTQELWATILKTFSGNEATKKMKKNLLKHQFGNFKAEGSETLE</sequence>
<feature type="region of interest" description="Disordered" evidence="1">
    <location>
        <begin position="1"/>
        <end position="50"/>
    </location>
</feature>
<dbReference type="Gene3D" id="2.40.70.10">
    <property type="entry name" value="Acid Proteases"/>
    <property type="match status" value="1"/>
</dbReference>
<gene>
    <name evidence="2" type="ORF">Tci_030867</name>
</gene>
<dbReference type="PANTHER" id="PTHR33067:SF9">
    <property type="entry name" value="RNA-DIRECTED DNA POLYMERASE"/>
    <property type="match status" value="1"/>
</dbReference>
<evidence type="ECO:0000313" key="2">
    <source>
        <dbReference type="EMBL" id="GEU58889.1"/>
    </source>
</evidence>
<feature type="compositionally biased region" description="Basic residues" evidence="1">
    <location>
        <begin position="1"/>
        <end position="11"/>
    </location>
</feature>
<protein>
    <recommendedName>
        <fullName evidence="3">Reverse transcriptase domain-containing protein</fullName>
    </recommendedName>
</protein>
<dbReference type="InterPro" id="IPR021109">
    <property type="entry name" value="Peptidase_aspartic_dom_sf"/>
</dbReference>
<name>A0A6L2LCL6_TANCI</name>
<evidence type="ECO:0000256" key="1">
    <source>
        <dbReference type="SAM" id="MobiDB-lite"/>
    </source>
</evidence>
<reference evidence="2" key="1">
    <citation type="journal article" date="2019" name="Sci. Rep.">
        <title>Draft genome of Tanacetum cinerariifolium, the natural source of mosquito coil.</title>
        <authorList>
            <person name="Yamashiro T."/>
            <person name="Shiraishi A."/>
            <person name="Satake H."/>
            <person name="Nakayama K."/>
        </authorList>
    </citation>
    <scope>NUCLEOTIDE SEQUENCE</scope>
</reference>
<dbReference type="AlphaFoldDB" id="A0A6L2LCL6"/>
<comment type="caution">
    <text evidence="2">The sequence shown here is derived from an EMBL/GenBank/DDBJ whole genome shotgun (WGS) entry which is preliminary data.</text>
</comment>
<accession>A0A6L2LCL6</accession>
<feature type="compositionally biased region" description="Basic and acidic residues" evidence="1">
    <location>
        <begin position="13"/>
        <end position="38"/>
    </location>
</feature>
<dbReference type="EMBL" id="BKCJ010004077">
    <property type="protein sequence ID" value="GEU58889.1"/>
    <property type="molecule type" value="Genomic_DNA"/>
</dbReference>
<evidence type="ECO:0008006" key="3">
    <source>
        <dbReference type="Google" id="ProtNLM"/>
    </source>
</evidence>
<organism evidence="2">
    <name type="scientific">Tanacetum cinerariifolium</name>
    <name type="common">Dalmatian daisy</name>
    <name type="synonym">Chrysanthemum cinerariifolium</name>
    <dbReference type="NCBI Taxonomy" id="118510"/>
    <lineage>
        <taxon>Eukaryota</taxon>
        <taxon>Viridiplantae</taxon>
        <taxon>Streptophyta</taxon>
        <taxon>Embryophyta</taxon>
        <taxon>Tracheophyta</taxon>
        <taxon>Spermatophyta</taxon>
        <taxon>Magnoliopsida</taxon>
        <taxon>eudicotyledons</taxon>
        <taxon>Gunneridae</taxon>
        <taxon>Pentapetalae</taxon>
        <taxon>asterids</taxon>
        <taxon>campanulids</taxon>
        <taxon>Asterales</taxon>
        <taxon>Asteraceae</taxon>
        <taxon>Asteroideae</taxon>
        <taxon>Anthemideae</taxon>
        <taxon>Anthemidinae</taxon>
        <taxon>Tanacetum</taxon>
    </lineage>
</organism>
<proteinExistence type="predicted"/>